<evidence type="ECO:0000313" key="2">
    <source>
        <dbReference type="Proteomes" id="UP000264492"/>
    </source>
</evidence>
<keyword evidence="2" id="KW-1185">Reference proteome</keyword>
<accession>A0A371K3J0</accession>
<name>A0A371K3J0_9GAMM</name>
<reference evidence="1 2" key="1">
    <citation type="submission" date="2018-08" db="EMBL/GenBank/DDBJ databases">
        <title>Lysobacter sp. zong2l5, whole genome shotgun sequence.</title>
        <authorList>
            <person name="Zhang X."/>
            <person name="Feng G."/>
            <person name="Zhu H."/>
        </authorList>
    </citation>
    <scope>NUCLEOTIDE SEQUENCE [LARGE SCALE GENOMIC DNA]</scope>
    <source>
        <strain evidence="2">zong2l5</strain>
    </source>
</reference>
<comment type="caution">
    <text evidence="1">The sequence shown here is derived from an EMBL/GenBank/DDBJ whole genome shotgun (WGS) entry which is preliminary data.</text>
</comment>
<sequence>MEKCGRLGALDQRQGMPMDGVKFELALKRLTRERDACQELGMRALHQAAIDKTHAAARMYLDLTAAGIEEARRYSEWMEERTQRFRIDGDALEREVDLLLQRQQADPKIADTPEFKIDQNFLWLRSMTLQMQGDHLALDGQMHQHTADEVGRLLAALFDKVLDPEPNESTIAGMKSAFGFGAGIALGAVVDMPARVLAFYRRHAVRAAQTDLHLRYLSAYQTALDRWIAQAQTMTHRLREAIYE</sequence>
<dbReference type="Proteomes" id="UP000264492">
    <property type="component" value="Unassembled WGS sequence"/>
</dbReference>
<organism evidence="1 2">
    <name type="scientific">Lysobacter silvisoli</name>
    <dbReference type="NCBI Taxonomy" id="2293254"/>
    <lineage>
        <taxon>Bacteria</taxon>
        <taxon>Pseudomonadati</taxon>
        <taxon>Pseudomonadota</taxon>
        <taxon>Gammaproteobacteria</taxon>
        <taxon>Lysobacterales</taxon>
        <taxon>Lysobacteraceae</taxon>
        <taxon>Lysobacter</taxon>
    </lineage>
</organism>
<protein>
    <submittedName>
        <fullName evidence="1">Uncharacterized protein</fullName>
    </submittedName>
</protein>
<evidence type="ECO:0000313" key="1">
    <source>
        <dbReference type="EMBL" id="RDZ28496.1"/>
    </source>
</evidence>
<gene>
    <name evidence="1" type="ORF">DX914_05025</name>
</gene>
<proteinExistence type="predicted"/>
<dbReference type="AlphaFoldDB" id="A0A371K3J0"/>
<dbReference type="EMBL" id="QTSU01000001">
    <property type="protein sequence ID" value="RDZ28496.1"/>
    <property type="molecule type" value="Genomic_DNA"/>
</dbReference>